<gene>
    <name evidence="5" type="ORF">C438_04047</name>
</gene>
<dbReference type="PROSITE" id="PS00061">
    <property type="entry name" value="ADH_SHORT"/>
    <property type="match status" value="1"/>
</dbReference>
<comment type="similarity">
    <text evidence="1 3">Belongs to the short-chain dehydrogenases/reductases (SDR) family.</text>
</comment>
<dbReference type="GO" id="GO:0016616">
    <property type="term" value="F:oxidoreductase activity, acting on the CH-OH group of donors, NAD or NADP as acceptor"/>
    <property type="evidence" value="ECO:0007669"/>
    <property type="project" value="UniProtKB-ARBA"/>
</dbReference>
<dbReference type="PATRIC" id="fig|662478.6.peg.765"/>
<dbReference type="PRINTS" id="PR00080">
    <property type="entry name" value="SDRFAMILY"/>
</dbReference>
<sequence>MMPEQKDLGDSVAIVTGASSGIGAATAESLAAEGASVVLAARRADELEALANSIKSDGGDALAVPTDLTDDGDIEALVEATMDEYGRIDILVNNAGVMLLEPLATADRSNIRQMVEVNLLGLINLTHEALPVMQEQGEGHIVNLSSVSGREEGAMATSTVYTTTKYGVIGFTKALHDEVTNAGIRTTIVEPGYVETELQSHVPHDETRAFLTSGEIPGLSAEDVADNITHAVTRPQHVSVNEVLIQPTQQPDI</sequence>
<dbReference type="Pfam" id="PF00106">
    <property type="entry name" value="adh_short"/>
    <property type="match status" value="1"/>
</dbReference>
<evidence type="ECO:0000256" key="1">
    <source>
        <dbReference type="ARBA" id="ARBA00006484"/>
    </source>
</evidence>
<keyword evidence="2" id="KW-0560">Oxidoreductase</keyword>
<protein>
    <submittedName>
        <fullName evidence="5">Oxidoreductase</fullName>
    </submittedName>
</protein>
<name>M0JEH5_9EURY</name>
<evidence type="ECO:0000256" key="2">
    <source>
        <dbReference type="ARBA" id="ARBA00023002"/>
    </source>
</evidence>
<keyword evidence="6" id="KW-1185">Reference proteome</keyword>
<dbReference type="RefSeq" id="WP_004967964.1">
    <property type="nucleotide sequence ID" value="NZ_AOLP01000004.1"/>
</dbReference>
<evidence type="ECO:0000256" key="3">
    <source>
        <dbReference type="RuleBase" id="RU000363"/>
    </source>
</evidence>
<accession>M0JEH5</accession>
<comment type="caution">
    <text evidence="5">The sequence shown here is derived from an EMBL/GenBank/DDBJ whole genome shotgun (WGS) entry which is preliminary data.</text>
</comment>
<dbReference type="InterPro" id="IPR020904">
    <property type="entry name" value="Sc_DH/Rdtase_CS"/>
</dbReference>
<feature type="domain" description="Ketoreductase" evidence="4">
    <location>
        <begin position="11"/>
        <end position="172"/>
    </location>
</feature>
<dbReference type="FunFam" id="3.40.50.720:FF:000047">
    <property type="entry name" value="NADP-dependent L-serine/L-allo-threonine dehydrogenase"/>
    <property type="match status" value="1"/>
</dbReference>
<evidence type="ECO:0000313" key="6">
    <source>
        <dbReference type="Proteomes" id="UP000011553"/>
    </source>
</evidence>
<dbReference type="InterPro" id="IPR036291">
    <property type="entry name" value="NAD(P)-bd_dom_sf"/>
</dbReference>
<dbReference type="PANTHER" id="PTHR43115:SF4">
    <property type="entry name" value="DEHYDROGENASE_REDUCTASE SDR FAMILY MEMBER 11"/>
    <property type="match status" value="1"/>
</dbReference>
<dbReference type="SUPFAM" id="SSF51735">
    <property type="entry name" value="NAD(P)-binding Rossmann-fold domains"/>
    <property type="match status" value="1"/>
</dbReference>
<evidence type="ECO:0000313" key="5">
    <source>
        <dbReference type="EMBL" id="EMA07527.1"/>
    </source>
</evidence>
<dbReference type="Gene3D" id="3.40.50.720">
    <property type="entry name" value="NAD(P)-binding Rossmann-like Domain"/>
    <property type="match status" value="1"/>
</dbReference>
<dbReference type="EMBL" id="AOLP01000004">
    <property type="protein sequence ID" value="EMA07527.1"/>
    <property type="molecule type" value="Genomic_DNA"/>
</dbReference>
<dbReference type="PANTHER" id="PTHR43115">
    <property type="entry name" value="DEHYDROGENASE/REDUCTASE SDR FAMILY MEMBER 11"/>
    <property type="match status" value="1"/>
</dbReference>
<dbReference type="SMART" id="SM00822">
    <property type="entry name" value="PKS_KR"/>
    <property type="match status" value="1"/>
</dbReference>
<evidence type="ECO:0000259" key="4">
    <source>
        <dbReference type="SMART" id="SM00822"/>
    </source>
</evidence>
<organism evidence="5 6">
    <name type="scientific">Haloferax denitrificans ATCC 35960</name>
    <dbReference type="NCBI Taxonomy" id="662478"/>
    <lineage>
        <taxon>Archaea</taxon>
        <taxon>Methanobacteriati</taxon>
        <taxon>Methanobacteriota</taxon>
        <taxon>Stenosarchaea group</taxon>
        <taxon>Halobacteria</taxon>
        <taxon>Halobacteriales</taxon>
        <taxon>Haloferacaceae</taxon>
        <taxon>Haloferax</taxon>
    </lineage>
</organism>
<dbReference type="Proteomes" id="UP000011553">
    <property type="component" value="Unassembled WGS sequence"/>
</dbReference>
<dbReference type="InterPro" id="IPR002347">
    <property type="entry name" value="SDR_fam"/>
</dbReference>
<dbReference type="PRINTS" id="PR00081">
    <property type="entry name" value="GDHRDH"/>
</dbReference>
<dbReference type="InterPro" id="IPR057326">
    <property type="entry name" value="KR_dom"/>
</dbReference>
<proteinExistence type="inferred from homology"/>
<dbReference type="AlphaFoldDB" id="M0JEH5"/>
<reference evidence="5 6" key="1">
    <citation type="journal article" date="2014" name="PLoS Genet.">
        <title>Phylogenetically driven sequencing of extremely halophilic archaea reveals strategies for static and dynamic osmo-response.</title>
        <authorList>
            <person name="Becker E.A."/>
            <person name="Seitzer P.M."/>
            <person name="Tritt A."/>
            <person name="Larsen D."/>
            <person name="Krusor M."/>
            <person name="Yao A.I."/>
            <person name="Wu D."/>
            <person name="Madern D."/>
            <person name="Eisen J.A."/>
            <person name="Darling A.E."/>
            <person name="Facciotti M.T."/>
        </authorList>
    </citation>
    <scope>NUCLEOTIDE SEQUENCE [LARGE SCALE GENOMIC DNA]</scope>
    <source>
        <strain evidence="5 6">ATCC 35960</strain>
    </source>
</reference>